<dbReference type="InterPro" id="IPR013022">
    <property type="entry name" value="Xyl_isomerase-like_TIM-brl"/>
</dbReference>
<dbReference type="EMBL" id="SLXA01000010">
    <property type="protein sequence ID" value="TCO84054.1"/>
    <property type="molecule type" value="Genomic_DNA"/>
</dbReference>
<gene>
    <name evidence="2" type="ORF">EV212_11077</name>
</gene>
<keyword evidence="3" id="KW-1185">Reference proteome</keyword>
<dbReference type="PANTHER" id="PTHR12110">
    <property type="entry name" value="HYDROXYPYRUVATE ISOMERASE"/>
    <property type="match status" value="1"/>
</dbReference>
<evidence type="ECO:0000259" key="1">
    <source>
        <dbReference type="Pfam" id="PF01261"/>
    </source>
</evidence>
<feature type="domain" description="Xylose isomerase-like TIM barrel" evidence="1">
    <location>
        <begin position="46"/>
        <end position="277"/>
    </location>
</feature>
<dbReference type="InterPro" id="IPR050312">
    <property type="entry name" value="IolE/XylAMocC-like"/>
</dbReference>
<proteinExistence type="predicted"/>
<sequence>MGRMCDMKKRKMTRATSAPKIRREQVAGMNIHYLNYSLDYFLDVQQRLGFKSLELWCGAPHVWLDHMGYYDAKVIRKKIRERGLQVRVLTPENCLYPYQVAAREKEHVERSFKYFKNGIALAEELGCSLMEINSGWGYRNEDSEEARKRSADMLSRLAEEAGRQGITLVMESLRPEESQIVTNLAQEKQILQEVNSPYLKPMVDLCAASVAGETLADWFEAFGDDLKHMHFIDGNPYGHLIWGDGTHHLGEEIAVMNQYGYSGLLGQEITDGRYYDNPAAADFRNMKNFERYIDE</sequence>
<protein>
    <submittedName>
        <fullName evidence="2">Protein FrlC</fullName>
    </submittedName>
</protein>
<accession>A0A4R2LGW4</accession>
<name>A0A4R2LGW4_9FIRM</name>
<dbReference type="Pfam" id="PF01261">
    <property type="entry name" value="AP_endonuc_2"/>
    <property type="match status" value="1"/>
</dbReference>
<organism evidence="2 3">
    <name type="scientific">Frisingicoccus caecimuris</name>
    <dbReference type="NCBI Taxonomy" id="1796636"/>
    <lineage>
        <taxon>Bacteria</taxon>
        <taxon>Bacillati</taxon>
        <taxon>Bacillota</taxon>
        <taxon>Clostridia</taxon>
        <taxon>Lachnospirales</taxon>
        <taxon>Lachnospiraceae</taxon>
        <taxon>Frisingicoccus</taxon>
    </lineage>
</organism>
<dbReference type="Proteomes" id="UP000295711">
    <property type="component" value="Unassembled WGS sequence"/>
</dbReference>
<dbReference type="InterPro" id="IPR036237">
    <property type="entry name" value="Xyl_isomerase-like_sf"/>
</dbReference>
<dbReference type="SUPFAM" id="SSF51658">
    <property type="entry name" value="Xylose isomerase-like"/>
    <property type="match status" value="1"/>
</dbReference>
<evidence type="ECO:0000313" key="2">
    <source>
        <dbReference type="EMBL" id="TCO84054.1"/>
    </source>
</evidence>
<dbReference type="Gene3D" id="3.20.20.150">
    <property type="entry name" value="Divalent-metal-dependent TIM barrel enzymes"/>
    <property type="match status" value="1"/>
</dbReference>
<evidence type="ECO:0000313" key="3">
    <source>
        <dbReference type="Proteomes" id="UP000295711"/>
    </source>
</evidence>
<reference evidence="2 3" key="1">
    <citation type="submission" date="2019-03" db="EMBL/GenBank/DDBJ databases">
        <title>Genomic Encyclopedia of Type Strains, Phase IV (KMG-IV): sequencing the most valuable type-strain genomes for metagenomic binning, comparative biology and taxonomic classification.</title>
        <authorList>
            <person name="Goeker M."/>
        </authorList>
    </citation>
    <scope>NUCLEOTIDE SEQUENCE [LARGE SCALE GENOMIC DNA]</scope>
    <source>
        <strain evidence="2 3">DSM 28559</strain>
    </source>
</reference>
<dbReference type="AlphaFoldDB" id="A0A4R2LGW4"/>
<comment type="caution">
    <text evidence="2">The sequence shown here is derived from an EMBL/GenBank/DDBJ whole genome shotgun (WGS) entry which is preliminary data.</text>
</comment>